<proteinExistence type="predicted"/>
<name>A0A420I2Y7_9PEZI</name>
<evidence type="ECO:0000313" key="2">
    <source>
        <dbReference type="EMBL" id="RKF64058.1"/>
    </source>
</evidence>
<gene>
    <name evidence="2" type="ORF">OnM2_021115</name>
</gene>
<dbReference type="Proteomes" id="UP000286134">
    <property type="component" value="Unassembled WGS sequence"/>
</dbReference>
<accession>A0A420I2Y7</accession>
<feature type="chain" id="PRO_5019495740" evidence="1">
    <location>
        <begin position="22"/>
        <end position="59"/>
    </location>
</feature>
<keyword evidence="1" id="KW-0732">Signal</keyword>
<comment type="caution">
    <text evidence="2">The sequence shown here is derived from an EMBL/GenBank/DDBJ whole genome shotgun (WGS) entry which is preliminary data.</text>
</comment>
<keyword evidence="3" id="KW-1185">Reference proteome</keyword>
<feature type="signal peptide" evidence="1">
    <location>
        <begin position="1"/>
        <end position="21"/>
    </location>
</feature>
<sequence>MDTIHAWILSLALLTKHVTHASTEQITSLPEHVLWIKNWVHLPPKLRNRRPQCLRQGFC</sequence>
<dbReference type="AlphaFoldDB" id="A0A420I2Y7"/>
<protein>
    <submittedName>
        <fullName evidence="2">Uncharacterized protein</fullName>
    </submittedName>
</protein>
<organism evidence="2 3">
    <name type="scientific">Erysiphe neolycopersici</name>
    <dbReference type="NCBI Taxonomy" id="212602"/>
    <lineage>
        <taxon>Eukaryota</taxon>
        <taxon>Fungi</taxon>
        <taxon>Dikarya</taxon>
        <taxon>Ascomycota</taxon>
        <taxon>Pezizomycotina</taxon>
        <taxon>Leotiomycetes</taxon>
        <taxon>Erysiphales</taxon>
        <taxon>Erysiphaceae</taxon>
        <taxon>Erysiphe</taxon>
    </lineage>
</organism>
<reference evidence="2 3" key="1">
    <citation type="journal article" date="2018" name="BMC Genomics">
        <title>Comparative genome analyses reveal sequence features reflecting distinct modes of host-adaptation between dicot and monocot powdery mildew.</title>
        <authorList>
            <person name="Wu Y."/>
            <person name="Ma X."/>
            <person name="Pan Z."/>
            <person name="Kale S.D."/>
            <person name="Song Y."/>
            <person name="King H."/>
            <person name="Zhang Q."/>
            <person name="Presley C."/>
            <person name="Deng X."/>
            <person name="Wei C.I."/>
            <person name="Xiao S."/>
        </authorList>
    </citation>
    <scope>NUCLEOTIDE SEQUENCE [LARGE SCALE GENOMIC DNA]</scope>
    <source>
        <strain evidence="2">UMSG2</strain>
    </source>
</reference>
<evidence type="ECO:0000256" key="1">
    <source>
        <dbReference type="SAM" id="SignalP"/>
    </source>
</evidence>
<evidence type="ECO:0000313" key="3">
    <source>
        <dbReference type="Proteomes" id="UP000286134"/>
    </source>
</evidence>
<dbReference type="EMBL" id="MCFK01002163">
    <property type="protein sequence ID" value="RKF64058.1"/>
    <property type="molecule type" value="Genomic_DNA"/>
</dbReference>